<feature type="binding site" evidence="7">
    <location>
        <position position="81"/>
    </location>
    <ligand>
        <name>Zn(2+)</name>
        <dbReference type="ChEBI" id="CHEBI:29105"/>
        <label>1</label>
    </ligand>
</feature>
<feature type="binding site" evidence="7">
    <location>
        <position position="63"/>
    </location>
    <ligand>
        <name>Zn(2+)</name>
        <dbReference type="ChEBI" id="CHEBI:29105"/>
        <label>1</label>
    </ligand>
</feature>
<dbReference type="AlphaFoldDB" id="A0A1F4UQP9"/>
<name>A0A1F4UQP9_UNCKA</name>
<comment type="similarity">
    <text evidence="7 8">Belongs to the RNA polymerase beta' chain family.</text>
</comment>
<gene>
    <name evidence="7" type="primary">rpoC</name>
    <name evidence="11" type="ORF">A2886_03605</name>
</gene>
<dbReference type="EMBL" id="MEVA01000015">
    <property type="protein sequence ID" value="OGC47288.1"/>
    <property type="molecule type" value="Genomic_DNA"/>
</dbReference>
<comment type="catalytic activity">
    <reaction evidence="6 7 8">
        <text>RNA(n) + a ribonucleoside 5'-triphosphate = RNA(n+1) + diphosphate</text>
        <dbReference type="Rhea" id="RHEA:21248"/>
        <dbReference type="Rhea" id="RHEA-COMP:14527"/>
        <dbReference type="Rhea" id="RHEA-COMP:17342"/>
        <dbReference type="ChEBI" id="CHEBI:33019"/>
        <dbReference type="ChEBI" id="CHEBI:61557"/>
        <dbReference type="ChEBI" id="CHEBI:140395"/>
        <dbReference type="EC" id="2.7.7.6"/>
    </reaction>
</comment>
<dbReference type="InterPro" id="IPR044893">
    <property type="entry name" value="RNA_pol_Rpb1_clamp_domain"/>
</dbReference>
<feature type="binding site" evidence="7">
    <location>
        <position position="535"/>
    </location>
    <ligand>
        <name>Mg(2+)</name>
        <dbReference type="ChEBI" id="CHEBI:18420"/>
    </ligand>
</feature>
<dbReference type="CDD" id="cd02655">
    <property type="entry name" value="RNAP_beta'_C"/>
    <property type="match status" value="1"/>
</dbReference>
<dbReference type="GO" id="GO:0003899">
    <property type="term" value="F:DNA-directed RNA polymerase activity"/>
    <property type="evidence" value="ECO:0007669"/>
    <property type="project" value="UniProtKB-UniRule"/>
</dbReference>
<evidence type="ECO:0000256" key="7">
    <source>
        <dbReference type="HAMAP-Rule" id="MF_01322"/>
    </source>
</evidence>
<dbReference type="HAMAP" id="MF_01322">
    <property type="entry name" value="RNApol_bact_RpoC"/>
    <property type="match status" value="1"/>
</dbReference>
<dbReference type="Pfam" id="PF04997">
    <property type="entry name" value="RNA_pol_Rpb1_1"/>
    <property type="match status" value="1"/>
</dbReference>
<keyword evidence="2 7" id="KW-0808">Transferase</keyword>
<evidence type="ECO:0000256" key="1">
    <source>
        <dbReference type="ARBA" id="ARBA00022478"/>
    </source>
</evidence>
<dbReference type="GO" id="GO:0000428">
    <property type="term" value="C:DNA-directed RNA polymerase complex"/>
    <property type="evidence" value="ECO:0007669"/>
    <property type="project" value="UniProtKB-KW"/>
</dbReference>
<comment type="subunit">
    <text evidence="7">The RNAP catalytic core consists of 2 alpha, 1 beta, 1 beta' and 1 omega subunit. When a sigma factor is associated with the core the holoenzyme is formed, which can initiate transcription.</text>
</comment>
<feature type="binding site" evidence="7">
    <location>
        <position position="78"/>
    </location>
    <ligand>
        <name>Zn(2+)</name>
        <dbReference type="ChEBI" id="CHEBI:29105"/>
        <label>1</label>
    </ligand>
</feature>
<dbReference type="Gene3D" id="2.40.40.20">
    <property type="match status" value="1"/>
</dbReference>
<dbReference type="InterPro" id="IPR045867">
    <property type="entry name" value="DNA-dir_RpoC_beta_prime"/>
</dbReference>
<dbReference type="InterPro" id="IPR007080">
    <property type="entry name" value="RNA_pol_Rpb1_1"/>
</dbReference>
<feature type="binding site" evidence="7">
    <location>
        <position position="939"/>
    </location>
    <ligand>
        <name>Zn(2+)</name>
        <dbReference type="ChEBI" id="CHEBI:29105"/>
        <label>2</label>
    </ligand>
</feature>
<dbReference type="SUPFAM" id="SSF64484">
    <property type="entry name" value="beta and beta-prime subunits of DNA dependent RNA-polymerase"/>
    <property type="match status" value="1"/>
</dbReference>
<dbReference type="Pfam" id="PF04983">
    <property type="entry name" value="RNA_pol_Rpb1_3"/>
    <property type="match status" value="1"/>
</dbReference>
<dbReference type="Pfam" id="PF00623">
    <property type="entry name" value="RNA_pol_Rpb1_2"/>
    <property type="match status" value="1"/>
</dbReference>
<dbReference type="InterPro" id="IPR007081">
    <property type="entry name" value="RNA_pol_Rpb1_5"/>
</dbReference>
<feature type="binding site" evidence="7">
    <location>
        <position position="65"/>
    </location>
    <ligand>
        <name>Zn(2+)</name>
        <dbReference type="ChEBI" id="CHEBI:29105"/>
        <label>1</label>
    </ligand>
</feature>
<keyword evidence="7" id="KW-0862">Zinc</keyword>
<dbReference type="Gene3D" id="1.10.1790.20">
    <property type="match status" value="1"/>
</dbReference>
<keyword evidence="3 7" id="KW-0548">Nucleotidyltransferase</keyword>
<feature type="binding site" evidence="7">
    <location>
        <position position="942"/>
    </location>
    <ligand>
        <name>Zn(2+)</name>
        <dbReference type="ChEBI" id="CHEBI:29105"/>
        <label>2</label>
    </ligand>
</feature>
<evidence type="ECO:0000313" key="11">
    <source>
        <dbReference type="EMBL" id="OGC47288.1"/>
    </source>
</evidence>
<comment type="caution">
    <text evidence="11">The sequence shown here is derived from an EMBL/GenBank/DDBJ whole genome shotgun (WGS) entry which is preliminary data.</text>
</comment>
<feature type="binding site" evidence="7">
    <location>
        <position position="539"/>
    </location>
    <ligand>
        <name>Mg(2+)</name>
        <dbReference type="ChEBI" id="CHEBI:18420"/>
    </ligand>
</feature>
<evidence type="ECO:0000256" key="8">
    <source>
        <dbReference type="RuleBase" id="RU004279"/>
    </source>
</evidence>
<evidence type="ECO:0000256" key="2">
    <source>
        <dbReference type="ARBA" id="ARBA00022679"/>
    </source>
</evidence>
<evidence type="ECO:0000256" key="3">
    <source>
        <dbReference type="ARBA" id="ARBA00022695"/>
    </source>
</evidence>
<evidence type="ECO:0000256" key="5">
    <source>
        <dbReference type="ARBA" id="ARBA00023163"/>
    </source>
</evidence>
<keyword evidence="4 7" id="KW-0479">Metal-binding</keyword>
<evidence type="ECO:0000256" key="4">
    <source>
        <dbReference type="ARBA" id="ARBA00022723"/>
    </source>
</evidence>
<dbReference type="Proteomes" id="UP000176608">
    <property type="component" value="Unassembled WGS sequence"/>
</dbReference>
<dbReference type="GO" id="GO:0008270">
    <property type="term" value="F:zinc ion binding"/>
    <property type="evidence" value="ECO:0007669"/>
    <property type="project" value="UniProtKB-UniRule"/>
</dbReference>
<dbReference type="PANTHER" id="PTHR19376">
    <property type="entry name" value="DNA-DIRECTED RNA POLYMERASE"/>
    <property type="match status" value="1"/>
</dbReference>
<protein>
    <recommendedName>
        <fullName evidence="7">DNA-directed RNA polymerase subunit beta'</fullName>
        <shortName evidence="7">RNAP subunit beta'</shortName>
        <ecNumber evidence="7">2.7.7.6</ecNumber>
    </recommendedName>
    <alternativeName>
        <fullName evidence="7">RNA polymerase subunit beta'</fullName>
    </alternativeName>
    <alternativeName>
        <fullName evidence="7">Transcriptase subunit beta'</fullName>
    </alternativeName>
</protein>
<dbReference type="InterPro" id="IPR012754">
    <property type="entry name" value="DNA-dir_RpoC_beta_prime_bact"/>
</dbReference>
<dbReference type="Gene3D" id="1.10.150.390">
    <property type="match status" value="1"/>
</dbReference>
<dbReference type="STRING" id="1802617.A2886_03605"/>
<dbReference type="InterPro" id="IPR038120">
    <property type="entry name" value="Rpb1_funnel_sf"/>
</dbReference>
<dbReference type="InterPro" id="IPR007066">
    <property type="entry name" value="RNA_pol_Rpb1_3"/>
</dbReference>
<dbReference type="Gene3D" id="4.10.860.120">
    <property type="entry name" value="RNA polymerase II, clamp domain"/>
    <property type="match status" value="1"/>
</dbReference>
<accession>A0A1F4UQP9</accession>
<evidence type="ECO:0000259" key="10">
    <source>
        <dbReference type="SMART" id="SM00663"/>
    </source>
</evidence>
<dbReference type="SMART" id="SM00663">
    <property type="entry name" value="RPOLA_N"/>
    <property type="match status" value="1"/>
</dbReference>
<reference evidence="11 12" key="1">
    <citation type="journal article" date="2016" name="Nat. Commun.">
        <title>Thousands of microbial genomes shed light on interconnected biogeochemical processes in an aquifer system.</title>
        <authorList>
            <person name="Anantharaman K."/>
            <person name="Brown C.T."/>
            <person name="Hug L.A."/>
            <person name="Sharon I."/>
            <person name="Castelle C.J."/>
            <person name="Probst A.J."/>
            <person name="Thomas B.C."/>
            <person name="Singh A."/>
            <person name="Wilkins M.J."/>
            <person name="Karaoz U."/>
            <person name="Brodie E.L."/>
            <person name="Williams K.H."/>
            <person name="Hubbard S.S."/>
            <person name="Banfield J.F."/>
        </authorList>
    </citation>
    <scope>NUCLEOTIDE SEQUENCE [LARGE SCALE GENOMIC DNA]</scope>
</reference>
<dbReference type="GO" id="GO:0006351">
    <property type="term" value="P:DNA-templated transcription"/>
    <property type="evidence" value="ECO:0007669"/>
    <property type="project" value="UniProtKB-UniRule"/>
</dbReference>
<feature type="binding site" evidence="7">
    <location>
        <position position="932"/>
    </location>
    <ligand>
        <name>Zn(2+)</name>
        <dbReference type="ChEBI" id="CHEBI:29105"/>
        <label>2</label>
    </ligand>
</feature>
<feature type="binding site" evidence="7">
    <location>
        <position position="861"/>
    </location>
    <ligand>
        <name>Zn(2+)</name>
        <dbReference type="ChEBI" id="CHEBI:29105"/>
        <label>2</label>
    </ligand>
</feature>
<dbReference type="Gene3D" id="1.10.40.90">
    <property type="match status" value="1"/>
</dbReference>
<dbReference type="GO" id="GO:0003677">
    <property type="term" value="F:DNA binding"/>
    <property type="evidence" value="ECO:0007669"/>
    <property type="project" value="UniProtKB-UniRule"/>
</dbReference>
<sequence length="1226" mass="136660">MRNLSQLRDFSSIKVFLASTEDILEWSYGEVTKPETINYRTFKPEREGLFDERIFGPEKDYECSCGKYKRIRYKGVICDKCGVEVTHSRVRRERMGHLKLSSPVAHVWFFRGIPSKMAALLDITPRTLESVIYFSSFIVTQIDHDKKAEAISSIEKDLEKAKAKLQKQLDEKIAELEKEVKKAGKGEEFTAKEAALRKNQKVMALRDTYTEELDVIEKDQKIILKKIETIELFSVLSDVEYLNLADYVDMFAKVNIGAEAIQGILKAMDLNKLSAELKEDLERAKGQKAVKITKRLKIAEGFRRAELTPDRMIMDIIPVIPPDLRPMVQLEGGRFATSDLNDLYRKVINRNNRLKRLLDLGAPEIIIRNEKRMLQESVDALFDQSKQRRTVRRGRGKQLRSLADMLKGKQGRFRQNLLGKRVDYSGRSVIINGPELKLDECGIPKEMALELFKPFVLKEILARGYAPNVKSAKFVLEARGTEIWDILGNIVEDHPVLLNRAPTLWRLGIQAFYPRLVEGNAVRLHLCVCDGYNADFDGDQMAVHLPLSEAAVKEAKELMLSTHNLLKPSDGTPMSIPAKTMLFGIYYMTLIDDSVPAWSPVFASSREAMFSLDVLHEISLRQSIKVRINGEIVETTPGRLIFNKIIPGGFGFINQKMDKPNIKEFLARAFNTQDNDTVVKLIDDLKYLGLKYGTVSGHSVALTDLQIPKNKDEIINNGREKVAEIDNNFNRGLITKAEARRLTENVWQDVTATVDDAVWSTLQEENPIKLLISSKAVRASRDQVKQIAGMRGLISDPTGKLVELPVLGNYKDGLSALEYFASARGARKGLADRALKTADSGYLSRRLVDVAQDVIVREEDCGTEEGRSIKVGEGTVLSTFAERVSGRYLAEGVRGKNGSVVINRGTMITPEVVEEIEKSGIEKIKIRTPLSCETKRGICAKCYGNDLMTRELIAIGRAVGVSAAQSIGEPGTQLTMRTFHTGGIAGKDITQGLPRIEEIFEARTPKNLSTMSEITGRVQVLEIGEERKIIVTATDKDDAEQAAEYLVEPLAEILVEDGQLIAKGEKLTAGHLDLTDLVASVGVQKTKDYIIDEVQKVYSTQGVAINDKHIEVIVSKMFNHVQVADCGDTDFLPKEVVTKDTFREENERILAEGGVPGTAEVTLLGITKAALQTDSFLSAASFINTSTVLTDAAASGRVDQLLGLKENVILGRLIPTGERSRLDAEE</sequence>
<keyword evidence="5 7" id="KW-0804">Transcription</keyword>
<dbReference type="NCBIfam" id="TIGR02386">
    <property type="entry name" value="rpoC_TIGR"/>
    <property type="match status" value="1"/>
</dbReference>
<dbReference type="EC" id="2.7.7.6" evidence="7"/>
<dbReference type="Gene3D" id="1.10.132.30">
    <property type="match status" value="1"/>
</dbReference>
<organism evidence="11 12">
    <name type="scientific">candidate division WWE3 bacterium RIFCSPHIGHO2_01_FULL_42_13</name>
    <dbReference type="NCBI Taxonomy" id="1802617"/>
    <lineage>
        <taxon>Bacteria</taxon>
        <taxon>Katanobacteria</taxon>
    </lineage>
</organism>
<dbReference type="CDD" id="cd01609">
    <property type="entry name" value="RNAP_beta'_N"/>
    <property type="match status" value="1"/>
</dbReference>
<feature type="binding site" evidence="7">
    <location>
        <position position="537"/>
    </location>
    <ligand>
        <name>Mg(2+)</name>
        <dbReference type="ChEBI" id="CHEBI:18420"/>
    </ligand>
</feature>
<evidence type="ECO:0000256" key="9">
    <source>
        <dbReference type="SAM" id="Coils"/>
    </source>
</evidence>
<comment type="function">
    <text evidence="7 8">DNA-dependent RNA polymerase catalyzes the transcription of DNA into RNA using the four ribonucleoside triphosphates as substrates.</text>
</comment>
<proteinExistence type="inferred from homology"/>
<dbReference type="InterPro" id="IPR000722">
    <property type="entry name" value="RNA_pol_asu"/>
</dbReference>
<dbReference type="Pfam" id="PF04998">
    <property type="entry name" value="RNA_pol_Rpb1_5"/>
    <property type="match status" value="1"/>
</dbReference>
<dbReference type="Gene3D" id="1.10.274.100">
    <property type="entry name" value="RNA polymerase Rpb1, domain 3"/>
    <property type="match status" value="1"/>
</dbReference>
<evidence type="ECO:0000256" key="6">
    <source>
        <dbReference type="ARBA" id="ARBA00048552"/>
    </source>
</evidence>
<evidence type="ECO:0000313" key="12">
    <source>
        <dbReference type="Proteomes" id="UP000176608"/>
    </source>
</evidence>
<feature type="domain" description="RNA polymerase N-terminal" evidence="10">
    <location>
        <begin position="310"/>
        <end position="589"/>
    </location>
</feature>
<dbReference type="InterPro" id="IPR042102">
    <property type="entry name" value="RNA_pol_Rpb1_3_sf"/>
</dbReference>
<dbReference type="GO" id="GO:0000287">
    <property type="term" value="F:magnesium ion binding"/>
    <property type="evidence" value="ECO:0007669"/>
    <property type="project" value="UniProtKB-UniRule"/>
</dbReference>
<comment type="cofactor">
    <cofactor evidence="7">
        <name>Mg(2+)</name>
        <dbReference type="ChEBI" id="CHEBI:18420"/>
    </cofactor>
    <text evidence="7">Binds 1 Mg(2+) ion per subunit.</text>
</comment>
<dbReference type="Gene3D" id="2.40.50.100">
    <property type="match status" value="1"/>
</dbReference>
<dbReference type="InterPro" id="IPR006592">
    <property type="entry name" value="RNA_pol_N"/>
</dbReference>
<feature type="coiled-coil region" evidence="9">
    <location>
        <begin position="144"/>
        <end position="186"/>
    </location>
</feature>
<keyword evidence="7" id="KW-0460">Magnesium</keyword>
<keyword evidence="9" id="KW-0175">Coiled coil</keyword>
<comment type="cofactor">
    <cofactor evidence="7">
        <name>Zn(2+)</name>
        <dbReference type="ChEBI" id="CHEBI:29105"/>
    </cofactor>
    <text evidence="7">Binds 2 Zn(2+) ions per subunit.</text>
</comment>
<keyword evidence="1 7" id="KW-0240">DNA-directed RNA polymerase</keyword>
<dbReference type="PANTHER" id="PTHR19376:SF54">
    <property type="entry name" value="DNA-DIRECTED RNA POLYMERASE SUBUNIT BETA"/>
    <property type="match status" value="1"/>
</dbReference>